<evidence type="ECO:0000256" key="18">
    <source>
        <dbReference type="HAMAP-Rule" id="MF_01966"/>
    </source>
</evidence>
<keyword evidence="9 18" id="KW-0630">Potassium</keyword>
<evidence type="ECO:0000256" key="15">
    <source>
        <dbReference type="ARBA" id="ARBA00048238"/>
    </source>
</evidence>
<keyword evidence="11 18" id="KW-0413">Isomerase</keyword>
<dbReference type="EC" id="4.2.1.136" evidence="19"/>
<evidence type="ECO:0000259" key="21">
    <source>
        <dbReference type="PROSITE" id="PS51385"/>
    </source>
</evidence>
<evidence type="ECO:0000313" key="22">
    <source>
        <dbReference type="EMBL" id="MCF1713010.1"/>
    </source>
</evidence>
<comment type="catalytic activity">
    <reaction evidence="2 18 19">
        <text>(6R)-NADPHX = (6S)-NADPHX</text>
        <dbReference type="Rhea" id="RHEA:32227"/>
        <dbReference type="ChEBI" id="CHEBI:64076"/>
        <dbReference type="ChEBI" id="CHEBI:64077"/>
        <dbReference type="EC" id="5.1.99.6"/>
    </reaction>
</comment>
<feature type="domain" description="YjeF C-terminal" evidence="20">
    <location>
        <begin position="226"/>
        <end position="499"/>
    </location>
</feature>
<evidence type="ECO:0000256" key="7">
    <source>
        <dbReference type="ARBA" id="ARBA00022840"/>
    </source>
</evidence>
<keyword evidence="7 17" id="KW-0067">ATP-binding</keyword>
<evidence type="ECO:0000256" key="6">
    <source>
        <dbReference type="ARBA" id="ARBA00022741"/>
    </source>
</evidence>
<name>A0ABS9BCM6_9BACT</name>
<dbReference type="Pfam" id="PF03853">
    <property type="entry name" value="YjeF_N"/>
    <property type="match status" value="1"/>
</dbReference>
<comment type="similarity">
    <text evidence="3 19">In the N-terminal section; belongs to the NnrE/AIBP family.</text>
</comment>
<keyword evidence="5 18" id="KW-0479">Metal-binding</keyword>
<comment type="function">
    <text evidence="14 19">Bifunctional enzyme that catalyzes the epimerization of the S- and R-forms of NAD(P)HX and the dehydration of the S-form of NAD(P)HX at the expense of ADP, which is converted to AMP. This allows the repair of both epimers of NAD(P)HX, a damaged form of NAD(P)H that is a result of enzymatic or heat-dependent hydration.</text>
</comment>
<evidence type="ECO:0000313" key="23">
    <source>
        <dbReference type="Proteomes" id="UP001200145"/>
    </source>
</evidence>
<feature type="binding site" evidence="17">
    <location>
        <position position="324"/>
    </location>
    <ligand>
        <name>(6S)-NADPHX</name>
        <dbReference type="ChEBI" id="CHEBI:64076"/>
    </ligand>
</feature>
<feature type="binding site" evidence="17">
    <location>
        <position position="439"/>
    </location>
    <ligand>
        <name>AMP</name>
        <dbReference type="ChEBI" id="CHEBI:456215"/>
    </ligand>
</feature>
<dbReference type="PIRSF" id="PIRSF017184">
    <property type="entry name" value="Nnr"/>
    <property type="match status" value="1"/>
</dbReference>
<keyword evidence="10 17" id="KW-0520">NAD</keyword>
<dbReference type="PROSITE" id="PS51383">
    <property type="entry name" value="YJEF_C_3"/>
    <property type="match status" value="1"/>
</dbReference>
<proteinExistence type="inferred from homology"/>
<feature type="binding site" evidence="18">
    <location>
        <begin position="58"/>
        <end position="62"/>
    </location>
    <ligand>
        <name>(6S)-NADPHX</name>
        <dbReference type="ChEBI" id="CHEBI:64076"/>
    </ligand>
</feature>
<comment type="cofactor">
    <cofactor evidence="17">
        <name>Mg(2+)</name>
        <dbReference type="ChEBI" id="CHEBI:18420"/>
    </cofactor>
</comment>
<dbReference type="Gene3D" id="3.40.1190.20">
    <property type="match status" value="1"/>
</dbReference>
<comment type="function">
    <text evidence="18">Catalyzes the epimerization of the S- and R-forms of NAD(P)HX, a damaged form of NAD(P)H that is a result of enzymatic or heat-dependent hydration. This is a prerequisite for the S-specific NAD(P)H-hydrate dehydratase to allow the repair of both epimers of NAD(P)HX.</text>
</comment>
<dbReference type="NCBIfam" id="TIGR00196">
    <property type="entry name" value="yjeF_cterm"/>
    <property type="match status" value="1"/>
</dbReference>
<comment type="caution">
    <text evidence="18">Lacks conserved residue(s) required for the propagation of feature annotation.</text>
</comment>
<keyword evidence="12 17" id="KW-0456">Lyase</keyword>
<dbReference type="SUPFAM" id="SSF64153">
    <property type="entry name" value="YjeF N-terminal domain-like"/>
    <property type="match status" value="1"/>
</dbReference>
<comment type="catalytic activity">
    <reaction evidence="1 18 19">
        <text>(6R)-NADHX = (6S)-NADHX</text>
        <dbReference type="Rhea" id="RHEA:32215"/>
        <dbReference type="ChEBI" id="CHEBI:64074"/>
        <dbReference type="ChEBI" id="CHEBI:64075"/>
        <dbReference type="EC" id="5.1.99.6"/>
    </reaction>
</comment>
<dbReference type="NCBIfam" id="TIGR00197">
    <property type="entry name" value="yjeF_nterm"/>
    <property type="match status" value="1"/>
</dbReference>
<keyword evidence="6 17" id="KW-0547">Nucleotide-binding</keyword>
<accession>A0ABS9BCM6</accession>
<comment type="function">
    <text evidence="17">Catalyzes the dehydration of the S-form of NAD(P)HX at the expense of ADP, which is converted to AMP. Together with NAD(P)HX epimerase, which catalyzes the epimerization of the S- and R-forms, the enzyme allows the repair of both epimers of NAD(P)HX, a damaged form of NAD(P)H that is a result of enzymatic or heat-dependent hydration.</text>
</comment>
<evidence type="ECO:0000256" key="8">
    <source>
        <dbReference type="ARBA" id="ARBA00022857"/>
    </source>
</evidence>
<evidence type="ECO:0000256" key="12">
    <source>
        <dbReference type="ARBA" id="ARBA00023239"/>
    </source>
</evidence>
<dbReference type="SUPFAM" id="SSF53613">
    <property type="entry name" value="Ribokinase-like"/>
    <property type="match status" value="1"/>
</dbReference>
<dbReference type="HAMAP" id="MF_01965">
    <property type="entry name" value="NADHX_dehydratase"/>
    <property type="match status" value="1"/>
</dbReference>
<dbReference type="PANTHER" id="PTHR12592">
    <property type="entry name" value="ATP-DEPENDENT (S)-NAD(P)H-HYDRATE DEHYDRATASE FAMILY MEMBER"/>
    <property type="match status" value="1"/>
</dbReference>
<gene>
    <name evidence="18" type="primary">nnrE</name>
    <name evidence="17" type="synonym">nnrD</name>
    <name evidence="22" type="ORF">L0U88_00020</name>
</gene>
<feature type="binding site" evidence="18">
    <location>
        <position position="59"/>
    </location>
    <ligand>
        <name>K(+)</name>
        <dbReference type="ChEBI" id="CHEBI:29103"/>
    </ligand>
</feature>
<feature type="binding site" evidence="17">
    <location>
        <begin position="410"/>
        <end position="414"/>
    </location>
    <ligand>
        <name>AMP</name>
        <dbReference type="ChEBI" id="CHEBI:456215"/>
    </ligand>
</feature>
<dbReference type="HAMAP" id="MF_01966">
    <property type="entry name" value="NADHX_epimerase"/>
    <property type="match status" value="1"/>
</dbReference>
<feature type="binding site" evidence="17">
    <location>
        <position position="440"/>
    </location>
    <ligand>
        <name>(6S)-NADPHX</name>
        <dbReference type="ChEBI" id="CHEBI:64076"/>
    </ligand>
</feature>
<evidence type="ECO:0000256" key="13">
    <source>
        <dbReference type="ARBA" id="ARBA00023268"/>
    </source>
</evidence>
<comment type="cofactor">
    <cofactor evidence="18 19">
        <name>K(+)</name>
        <dbReference type="ChEBI" id="CHEBI:29103"/>
    </cofactor>
    <text evidence="18 19">Binds 1 potassium ion per subunit.</text>
</comment>
<dbReference type="InterPro" id="IPR029056">
    <property type="entry name" value="Ribokinase-like"/>
</dbReference>
<comment type="catalytic activity">
    <reaction evidence="15 17 19">
        <text>(6S)-NADHX + ADP = AMP + phosphate + NADH + H(+)</text>
        <dbReference type="Rhea" id="RHEA:32223"/>
        <dbReference type="ChEBI" id="CHEBI:15378"/>
        <dbReference type="ChEBI" id="CHEBI:43474"/>
        <dbReference type="ChEBI" id="CHEBI:57945"/>
        <dbReference type="ChEBI" id="CHEBI:64074"/>
        <dbReference type="ChEBI" id="CHEBI:456215"/>
        <dbReference type="ChEBI" id="CHEBI:456216"/>
        <dbReference type="EC" id="4.2.1.136"/>
    </reaction>
</comment>
<dbReference type="PROSITE" id="PS01050">
    <property type="entry name" value="YJEF_C_2"/>
    <property type="match status" value="1"/>
</dbReference>
<comment type="subunit">
    <text evidence="17">Homotetramer.</text>
</comment>
<dbReference type="Proteomes" id="UP001200145">
    <property type="component" value="Unassembled WGS sequence"/>
</dbReference>
<dbReference type="RefSeq" id="WP_234863427.1">
    <property type="nucleotide sequence ID" value="NZ_JAKEVY010000001.1"/>
</dbReference>
<keyword evidence="8 17" id="KW-0521">NADP</keyword>
<evidence type="ECO:0000259" key="20">
    <source>
        <dbReference type="PROSITE" id="PS51383"/>
    </source>
</evidence>
<dbReference type="EC" id="5.1.99.6" evidence="19"/>
<dbReference type="InterPro" id="IPR036652">
    <property type="entry name" value="YjeF_N_dom_sf"/>
</dbReference>
<organism evidence="22 23">
    <name type="scientific">Flavihumibacter fluminis</name>
    <dbReference type="NCBI Taxonomy" id="2909236"/>
    <lineage>
        <taxon>Bacteria</taxon>
        <taxon>Pseudomonadati</taxon>
        <taxon>Bacteroidota</taxon>
        <taxon>Chitinophagia</taxon>
        <taxon>Chitinophagales</taxon>
        <taxon>Chitinophagaceae</taxon>
        <taxon>Flavihumibacter</taxon>
    </lineage>
</organism>
<comment type="similarity">
    <text evidence="18">Belongs to the NnrE/AIBP family.</text>
</comment>
<feature type="binding site" evidence="18">
    <location>
        <position position="126"/>
    </location>
    <ligand>
        <name>K(+)</name>
        <dbReference type="ChEBI" id="CHEBI:29103"/>
    </ligand>
</feature>
<dbReference type="Gene3D" id="3.40.50.10260">
    <property type="entry name" value="YjeF N-terminal domain"/>
    <property type="match status" value="1"/>
</dbReference>
<dbReference type="InterPro" id="IPR017953">
    <property type="entry name" value="Carbohydrate_kinase_pred_CS"/>
</dbReference>
<evidence type="ECO:0000256" key="10">
    <source>
        <dbReference type="ARBA" id="ARBA00023027"/>
    </source>
</evidence>
<comment type="similarity">
    <text evidence="4 19">In the C-terminal section; belongs to the NnrD/CARKD family.</text>
</comment>
<dbReference type="InterPro" id="IPR030677">
    <property type="entry name" value="Nnr"/>
</dbReference>
<dbReference type="InterPro" id="IPR004443">
    <property type="entry name" value="YjeF_N_dom"/>
</dbReference>
<feature type="binding site" evidence="18">
    <location>
        <position position="162"/>
    </location>
    <ligand>
        <name>K(+)</name>
        <dbReference type="ChEBI" id="CHEBI:29103"/>
    </ligand>
</feature>
<keyword evidence="13" id="KW-0511">Multifunctional enzyme</keyword>
<feature type="domain" description="YjeF N-terminal" evidence="21">
    <location>
        <begin position="9"/>
        <end position="216"/>
    </location>
</feature>
<dbReference type="InterPro" id="IPR000631">
    <property type="entry name" value="CARKD"/>
</dbReference>
<dbReference type="PANTHER" id="PTHR12592:SF0">
    <property type="entry name" value="ATP-DEPENDENT (S)-NAD(P)H-HYDRATE DEHYDRATASE"/>
    <property type="match status" value="1"/>
</dbReference>
<keyword evidence="23" id="KW-1185">Reference proteome</keyword>
<evidence type="ECO:0000256" key="17">
    <source>
        <dbReference type="HAMAP-Rule" id="MF_01965"/>
    </source>
</evidence>
<evidence type="ECO:0000256" key="3">
    <source>
        <dbReference type="ARBA" id="ARBA00006001"/>
    </source>
</evidence>
<comment type="caution">
    <text evidence="22">The sequence shown here is derived from an EMBL/GenBank/DDBJ whole genome shotgun (WGS) entry which is preliminary data.</text>
</comment>
<evidence type="ECO:0000256" key="19">
    <source>
        <dbReference type="PIRNR" id="PIRNR017184"/>
    </source>
</evidence>
<comment type="similarity">
    <text evidence="17">Belongs to the NnrD/CARKD family.</text>
</comment>
<feature type="binding site" evidence="18">
    <location>
        <position position="159"/>
    </location>
    <ligand>
        <name>(6S)-NADPHX</name>
        <dbReference type="ChEBI" id="CHEBI:64076"/>
    </ligand>
</feature>
<evidence type="ECO:0000256" key="16">
    <source>
        <dbReference type="ARBA" id="ARBA00049209"/>
    </source>
</evidence>
<protein>
    <recommendedName>
        <fullName evidence="19">Bifunctional NAD(P)H-hydrate repair enzyme</fullName>
    </recommendedName>
    <alternativeName>
        <fullName evidence="19">Nicotinamide nucleotide repair protein</fullName>
    </alternativeName>
    <domain>
        <recommendedName>
            <fullName evidence="19">ADP-dependent (S)-NAD(P)H-hydrate dehydratase</fullName>
            <ecNumber evidence="19">4.2.1.136</ecNumber>
        </recommendedName>
        <alternativeName>
            <fullName evidence="19">ADP-dependent NAD(P)HX dehydratase</fullName>
        </alternativeName>
    </domain>
    <domain>
        <recommendedName>
            <fullName evidence="19">NAD(P)H-hydrate epimerase</fullName>
            <ecNumber evidence="19">5.1.99.6</ecNumber>
        </recommendedName>
    </domain>
</protein>
<dbReference type="PROSITE" id="PS51385">
    <property type="entry name" value="YJEF_N"/>
    <property type="match status" value="1"/>
</dbReference>
<reference evidence="22 23" key="1">
    <citation type="submission" date="2022-01" db="EMBL/GenBank/DDBJ databases">
        <title>Flavihumibacter sp. nov., isolated from sediment of a river.</title>
        <authorList>
            <person name="Liu H."/>
        </authorList>
    </citation>
    <scope>NUCLEOTIDE SEQUENCE [LARGE SCALE GENOMIC DNA]</scope>
    <source>
        <strain evidence="22 23">RY-1</strain>
    </source>
</reference>
<evidence type="ECO:0000256" key="9">
    <source>
        <dbReference type="ARBA" id="ARBA00022958"/>
    </source>
</evidence>
<feature type="binding site" evidence="18">
    <location>
        <begin position="130"/>
        <end position="136"/>
    </location>
    <ligand>
        <name>(6S)-NADPHX</name>
        <dbReference type="ChEBI" id="CHEBI:64076"/>
    </ligand>
</feature>
<comment type="catalytic activity">
    <reaction evidence="16 17 19">
        <text>(6S)-NADPHX + ADP = AMP + phosphate + NADPH + H(+)</text>
        <dbReference type="Rhea" id="RHEA:32235"/>
        <dbReference type="ChEBI" id="CHEBI:15378"/>
        <dbReference type="ChEBI" id="CHEBI:43474"/>
        <dbReference type="ChEBI" id="CHEBI:57783"/>
        <dbReference type="ChEBI" id="CHEBI:64076"/>
        <dbReference type="ChEBI" id="CHEBI:456215"/>
        <dbReference type="ChEBI" id="CHEBI:456216"/>
        <dbReference type="EC" id="4.2.1.136"/>
    </reaction>
</comment>
<evidence type="ECO:0000256" key="2">
    <source>
        <dbReference type="ARBA" id="ARBA00000909"/>
    </source>
</evidence>
<evidence type="ECO:0000256" key="14">
    <source>
        <dbReference type="ARBA" id="ARBA00025153"/>
    </source>
</evidence>
<evidence type="ECO:0000256" key="5">
    <source>
        <dbReference type="ARBA" id="ARBA00022723"/>
    </source>
</evidence>
<evidence type="ECO:0000256" key="1">
    <source>
        <dbReference type="ARBA" id="ARBA00000013"/>
    </source>
</evidence>
<sequence length="503" mass="54704">MVVLSAEQVRAWDRFTIEKQPIASIDLMEKAAMACVQWMETNRIVNQQQFYIFCGKGNNGGDGLAIARLLQKFNRPVDVFIFETGQLGSPDFQQNLHRLHTLPVTIHFIQENSPLPDIPESVLVIDALLGTGLNRPVEGRMAALISHINQYPNAVISIDLPSGLFADQSTLPHPCIHASITLSFQCFKPALLVSENALFFGIPVILDIGLDQRFLNSCTPLYEMTDGPLAKAILQPRLAFSHKGKFGHALLLAGSPGKMGAAVLAAKACLRSGAGLLTTLVPELERMLFPTAIPESMSILYDNRKPEEILSDTSIYKTIGIGPGLGQQPQSRDWLHHLLTHFRKPMVLDADALNLLASDVRLLEGIPPFSILTPHPKEFDRLNGTCSNDFERLEAALRMAIQHQVIVVLKGHRTFIAMPGGRAWFNTSGNASMAKGGSGDVLTGMLTGLLARGYAPEQAALLGVYLHGLAGEIASRKLGKESVLASDIIDSIGPAFLELESSN</sequence>
<evidence type="ECO:0000256" key="11">
    <source>
        <dbReference type="ARBA" id="ARBA00023235"/>
    </source>
</evidence>
<feature type="binding site" evidence="17">
    <location>
        <position position="261"/>
    </location>
    <ligand>
        <name>(6S)-NADPHX</name>
        <dbReference type="ChEBI" id="CHEBI:64076"/>
    </ligand>
</feature>
<evidence type="ECO:0000256" key="4">
    <source>
        <dbReference type="ARBA" id="ARBA00009524"/>
    </source>
</evidence>
<feature type="binding site" evidence="17">
    <location>
        <position position="375"/>
    </location>
    <ligand>
        <name>(6S)-NADPHX</name>
        <dbReference type="ChEBI" id="CHEBI:64076"/>
    </ligand>
</feature>
<dbReference type="EMBL" id="JAKEVY010000001">
    <property type="protein sequence ID" value="MCF1713010.1"/>
    <property type="molecule type" value="Genomic_DNA"/>
</dbReference>
<dbReference type="Pfam" id="PF01256">
    <property type="entry name" value="Carb_kinase"/>
    <property type="match status" value="1"/>
</dbReference>
<dbReference type="CDD" id="cd01171">
    <property type="entry name" value="YXKO-related"/>
    <property type="match status" value="1"/>
</dbReference>